<evidence type="ECO:0000313" key="2">
    <source>
        <dbReference type="EMBL" id="SMG40864.1"/>
    </source>
</evidence>
<sequence>MWFPNPRDYDSAEDYYRDRDEALRETQNEEERPWRDE</sequence>
<protein>
    <submittedName>
        <fullName evidence="2">Uncharacterized protein</fullName>
    </submittedName>
</protein>
<reference evidence="3" key="1">
    <citation type="submission" date="2017-04" db="EMBL/GenBank/DDBJ databases">
        <authorList>
            <person name="Varghese N."/>
            <person name="Submissions S."/>
        </authorList>
    </citation>
    <scope>NUCLEOTIDE SEQUENCE [LARGE SCALE GENOMIC DNA]</scope>
    <source>
        <strain evidence="3">USBA 82</strain>
    </source>
</reference>
<evidence type="ECO:0000313" key="3">
    <source>
        <dbReference type="Proteomes" id="UP000193355"/>
    </source>
</evidence>
<proteinExistence type="predicted"/>
<dbReference type="STRING" id="561720.SAMN06275492_12836"/>
<feature type="region of interest" description="Disordered" evidence="1">
    <location>
        <begin position="1"/>
        <end position="37"/>
    </location>
</feature>
<keyword evidence="3" id="KW-1185">Reference proteome</keyword>
<name>A0A1X7KHL2_9BACT</name>
<dbReference type="AlphaFoldDB" id="A0A1X7KHL2"/>
<organism evidence="2 3">
    <name type="scientific">Dethiosulfovibrio salsuginis</name>
    <dbReference type="NCBI Taxonomy" id="561720"/>
    <lineage>
        <taxon>Bacteria</taxon>
        <taxon>Thermotogati</taxon>
        <taxon>Synergistota</taxon>
        <taxon>Synergistia</taxon>
        <taxon>Synergistales</taxon>
        <taxon>Dethiosulfovibrionaceae</taxon>
        <taxon>Dethiosulfovibrio</taxon>
    </lineage>
</organism>
<dbReference type="EMBL" id="FXBB01000028">
    <property type="protein sequence ID" value="SMG40864.1"/>
    <property type="molecule type" value="Genomic_DNA"/>
</dbReference>
<evidence type="ECO:0000256" key="1">
    <source>
        <dbReference type="SAM" id="MobiDB-lite"/>
    </source>
</evidence>
<feature type="compositionally biased region" description="Basic and acidic residues" evidence="1">
    <location>
        <begin position="7"/>
        <end position="37"/>
    </location>
</feature>
<dbReference type="Proteomes" id="UP000193355">
    <property type="component" value="Unassembled WGS sequence"/>
</dbReference>
<accession>A0A1X7KHL2</accession>
<gene>
    <name evidence="2" type="ORF">SAMN06275492_12836</name>
</gene>